<feature type="domain" description="DNA polymerase III beta sliding clamp C-terminal" evidence="12">
    <location>
        <begin position="248"/>
        <end position="366"/>
    </location>
</feature>
<evidence type="ECO:0000256" key="8">
    <source>
        <dbReference type="ARBA" id="ARBA00023125"/>
    </source>
</evidence>
<evidence type="ECO:0000256" key="3">
    <source>
        <dbReference type="ARBA" id="ARBA00022490"/>
    </source>
</evidence>
<dbReference type="SMART" id="SM00480">
    <property type="entry name" value="POL3Bc"/>
    <property type="match status" value="1"/>
</dbReference>
<evidence type="ECO:0000256" key="7">
    <source>
        <dbReference type="ARBA" id="ARBA00022932"/>
    </source>
</evidence>
<dbReference type="GO" id="GO:0005737">
    <property type="term" value="C:cytoplasm"/>
    <property type="evidence" value="ECO:0007669"/>
    <property type="project" value="UniProtKB-SubCell"/>
</dbReference>
<keyword evidence="5 9" id="KW-0548">Nucleotidyltransferase</keyword>
<dbReference type="GO" id="GO:0009360">
    <property type="term" value="C:DNA polymerase III complex"/>
    <property type="evidence" value="ECO:0007669"/>
    <property type="project" value="InterPro"/>
</dbReference>
<dbReference type="NCBIfam" id="TIGR00663">
    <property type="entry name" value="dnan"/>
    <property type="match status" value="1"/>
</dbReference>
<feature type="domain" description="DNA polymerase III beta sliding clamp N-terminal" evidence="10">
    <location>
        <begin position="1"/>
        <end position="118"/>
    </location>
</feature>
<dbReference type="InterPro" id="IPR022637">
    <property type="entry name" value="DNA_polIII_beta_cen"/>
</dbReference>
<evidence type="ECO:0000259" key="10">
    <source>
        <dbReference type="Pfam" id="PF00712"/>
    </source>
</evidence>
<dbReference type="Pfam" id="PF02767">
    <property type="entry name" value="DNA_pol3_beta_2"/>
    <property type="match status" value="1"/>
</dbReference>
<dbReference type="PANTHER" id="PTHR30478:SF0">
    <property type="entry name" value="BETA SLIDING CLAMP"/>
    <property type="match status" value="1"/>
</dbReference>
<sequence>MKIIVPKENIKNILIQAERFTGKNINLPILGNILFETRGKKCFIIATNLELALEASFPCKVIKEGKIAVPSRIITTLLQTVPEENITLEEKGNALLIQSENSKISINGTDSRDFPIIPRLKSPHSIVISFYDALEGIQSVMSAVSRSDSKPEISGVLLKIDGKKAKFAATDTYRLSEKTTSLTSGDEEKGSIIVPLKACEEIVRFQNTRNGDDALHVFYSENQAVFEFGDQKMTTRLIDGVFPEYGAIIPKNSESRMIFTRQELMQKIRAASILSSKLNDIILRFGGSELSVESSASELGSVKSKIALKQFEGKEGTLSFNFRYLLDGLDSISDAEVSLGISGDSAASILRSQNDDSFFYVLMPIRNI</sequence>
<evidence type="ECO:0000256" key="2">
    <source>
        <dbReference type="ARBA" id="ARBA00010752"/>
    </source>
</evidence>
<dbReference type="InterPro" id="IPR022634">
    <property type="entry name" value="DNA_polIII_beta_N"/>
</dbReference>
<evidence type="ECO:0000256" key="6">
    <source>
        <dbReference type="ARBA" id="ARBA00022705"/>
    </source>
</evidence>
<comment type="subcellular location">
    <subcellularLocation>
        <location evidence="1 9">Cytoplasm</location>
    </subcellularLocation>
</comment>
<comment type="function">
    <text evidence="9">Confers DNA tethering and processivity to DNA polymerases and other proteins. Acts as a clamp, forming a ring around DNA (a reaction catalyzed by the clamp-loading complex) which diffuses in an ATP-independent manner freely and bidirectionally along dsDNA. Initially characterized for its ability to contact the catalytic subunit of DNA polymerase III (Pol III), a complex, multichain enzyme responsible for most of the replicative synthesis in bacteria; Pol III exhibits 3'-5' exonuclease proofreading activity. The beta chain is required for initiation of replication as well as for processivity of DNA replication.</text>
</comment>
<accession>A0A1G2L7F1</accession>
<evidence type="ECO:0000256" key="4">
    <source>
        <dbReference type="ARBA" id="ARBA00022679"/>
    </source>
</evidence>
<dbReference type="Pfam" id="PF02768">
    <property type="entry name" value="DNA_pol3_beta_3"/>
    <property type="match status" value="1"/>
</dbReference>
<dbReference type="InterPro" id="IPR022635">
    <property type="entry name" value="DNA_polIII_beta_C"/>
</dbReference>
<name>A0A1G2L7F1_9BACT</name>
<dbReference type="GO" id="GO:0003887">
    <property type="term" value="F:DNA-directed DNA polymerase activity"/>
    <property type="evidence" value="ECO:0007669"/>
    <property type="project" value="UniProtKB-UniRule"/>
</dbReference>
<dbReference type="InterPro" id="IPR046938">
    <property type="entry name" value="DNA_clamp_sf"/>
</dbReference>
<dbReference type="GO" id="GO:0003677">
    <property type="term" value="F:DNA binding"/>
    <property type="evidence" value="ECO:0007669"/>
    <property type="project" value="UniProtKB-UniRule"/>
</dbReference>
<comment type="subunit">
    <text evidence="9">Forms a ring-shaped head-to-tail homodimer around DNA.</text>
</comment>
<proteinExistence type="inferred from homology"/>
<evidence type="ECO:0000256" key="5">
    <source>
        <dbReference type="ARBA" id="ARBA00022695"/>
    </source>
</evidence>
<evidence type="ECO:0000313" key="13">
    <source>
        <dbReference type="EMBL" id="OHA07576.1"/>
    </source>
</evidence>
<organism evidence="13 14">
    <name type="scientific">Candidatus Sungbacteria bacterium RIFCSPLOWO2_01_FULL_47_10</name>
    <dbReference type="NCBI Taxonomy" id="1802276"/>
    <lineage>
        <taxon>Bacteria</taxon>
        <taxon>Candidatus Sungiibacteriota</taxon>
    </lineage>
</organism>
<evidence type="ECO:0000259" key="12">
    <source>
        <dbReference type="Pfam" id="PF02768"/>
    </source>
</evidence>
<protein>
    <recommendedName>
        <fullName evidence="9">Beta sliding clamp</fullName>
    </recommendedName>
</protein>
<dbReference type="AlphaFoldDB" id="A0A1G2L7F1"/>
<evidence type="ECO:0000256" key="1">
    <source>
        <dbReference type="ARBA" id="ARBA00004496"/>
    </source>
</evidence>
<dbReference type="SUPFAM" id="SSF55979">
    <property type="entry name" value="DNA clamp"/>
    <property type="match status" value="3"/>
</dbReference>
<keyword evidence="7 9" id="KW-0239">DNA-directed DNA polymerase</keyword>
<evidence type="ECO:0000259" key="11">
    <source>
        <dbReference type="Pfam" id="PF02767"/>
    </source>
</evidence>
<gene>
    <name evidence="13" type="ORF">A2934_01645</name>
</gene>
<comment type="similarity">
    <text evidence="2 9">Belongs to the beta sliding clamp family.</text>
</comment>
<keyword evidence="4 9" id="KW-0808">Transferase</keyword>
<comment type="caution">
    <text evidence="13">The sequence shown here is derived from an EMBL/GenBank/DDBJ whole genome shotgun (WGS) entry which is preliminary data.</text>
</comment>
<dbReference type="PIRSF" id="PIRSF000804">
    <property type="entry name" value="DNA_pol_III_b"/>
    <property type="match status" value="1"/>
</dbReference>
<dbReference type="GO" id="GO:0008408">
    <property type="term" value="F:3'-5' exonuclease activity"/>
    <property type="evidence" value="ECO:0007669"/>
    <property type="project" value="InterPro"/>
</dbReference>
<dbReference type="GO" id="GO:0006271">
    <property type="term" value="P:DNA strand elongation involved in DNA replication"/>
    <property type="evidence" value="ECO:0007669"/>
    <property type="project" value="TreeGrafter"/>
</dbReference>
<keyword evidence="3 9" id="KW-0963">Cytoplasm</keyword>
<dbReference type="CDD" id="cd00140">
    <property type="entry name" value="beta_clamp"/>
    <property type="match status" value="1"/>
</dbReference>
<keyword evidence="6 9" id="KW-0235">DNA replication</keyword>
<dbReference type="PANTHER" id="PTHR30478">
    <property type="entry name" value="DNA POLYMERASE III SUBUNIT BETA"/>
    <property type="match status" value="1"/>
</dbReference>
<dbReference type="Pfam" id="PF00712">
    <property type="entry name" value="DNA_pol3_beta"/>
    <property type="match status" value="1"/>
</dbReference>
<keyword evidence="8" id="KW-0238">DNA-binding</keyword>
<dbReference type="Proteomes" id="UP000177982">
    <property type="component" value="Unassembled WGS sequence"/>
</dbReference>
<dbReference type="Gene3D" id="3.70.10.10">
    <property type="match status" value="1"/>
</dbReference>
<feature type="domain" description="DNA polymerase III beta sliding clamp central" evidence="11">
    <location>
        <begin position="137"/>
        <end position="244"/>
    </location>
</feature>
<dbReference type="InterPro" id="IPR001001">
    <property type="entry name" value="DNA_polIII_beta"/>
</dbReference>
<dbReference type="Gene3D" id="3.10.150.10">
    <property type="entry name" value="DNA Polymerase III, subunit A, domain 2"/>
    <property type="match status" value="1"/>
</dbReference>
<evidence type="ECO:0000313" key="14">
    <source>
        <dbReference type="Proteomes" id="UP000177982"/>
    </source>
</evidence>
<dbReference type="EMBL" id="MHQO01000007">
    <property type="protein sequence ID" value="OHA07576.1"/>
    <property type="molecule type" value="Genomic_DNA"/>
</dbReference>
<reference evidence="13 14" key="1">
    <citation type="journal article" date="2016" name="Nat. Commun.">
        <title>Thousands of microbial genomes shed light on interconnected biogeochemical processes in an aquifer system.</title>
        <authorList>
            <person name="Anantharaman K."/>
            <person name="Brown C.T."/>
            <person name="Hug L.A."/>
            <person name="Sharon I."/>
            <person name="Castelle C.J."/>
            <person name="Probst A.J."/>
            <person name="Thomas B.C."/>
            <person name="Singh A."/>
            <person name="Wilkins M.J."/>
            <person name="Karaoz U."/>
            <person name="Brodie E.L."/>
            <person name="Williams K.H."/>
            <person name="Hubbard S.S."/>
            <person name="Banfield J.F."/>
        </authorList>
    </citation>
    <scope>NUCLEOTIDE SEQUENCE [LARGE SCALE GENOMIC DNA]</scope>
</reference>
<evidence type="ECO:0000256" key="9">
    <source>
        <dbReference type="PIRNR" id="PIRNR000804"/>
    </source>
</evidence>